<gene>
    <name evidence="1" type="ORF">E8E12_003426</name>
</gene>
<dbReference type="SUPFAM" id="SSF47616">
    <property type="entry name" value="GST C-terminal domain-like"/>
    <property type="match status" value="1"/>
</dbReference>
<dbReference type="Gene3D" id="1.20.1050.10">
    <property type="match status" value="1"/>
</dbReference>
<dbReference type="InterPro" id="IPR036282">
    <property type="entry name" value="Glutathione-S-Trfase_C_sf"/>
</dbReference>
<name>A0A9P5BXH0_9PLEO</name>
<evidence type="ECO:0008006" key="3">
    <source>
        <dbReference type="Google" id="ProtNLM"/>
    </source>
</evidence>
<dbReference type="EMBL" id="SWKV01000068">
    <property type="protein sequence ID" value="KAF3034393.1"/>
    <property type="molecule type" value="Genomic_DNA"/>
</dbReference>
<comment type="caution">
    <text evidence="1">The sequence shown here is derived from an EMBL/GenBank/DDBJ whole genome shotgun (WGS) entry which is preliminary data.</text>
</comment>
<keyword evidence="2" id="KW-1185">Reference proteome</keyword>
<protein>
    <recommendedName>
        <fullName evidence="3">GST N-terminal domain-containing protein</fullName>
    </recommendedName>
</protein>
<organism evidence="1 2">
    <name type="scientific">Didymella heteroderae</name>
    <dbReference type="NCBI Taxonomy" id="1769908"/>
    <lineage>
        <taxon>Eukaryota</taxon>
        <taxon>Fungi</taxon>
        <taxon>Dikarya</taxon>
        <taxon>Ascomycota</taxon>
        <taxon>Pezizomycotina</taxon>
        <taxon>Dothideomycetes</taxon>
        <taxon>Pleosporomycetidae</taxon>
        <taxon>Pleosporales</taxon>
        <taxon>Pleosporineae</taxon>
        <taxon>Didymellaceae</taxon>
        <taxon>Didymella</taxon>
    </lineage>
</organism>
<sequence length="253" mass="28678">MSLSSTGTMAVLWIWPSGLFPRRLLYYFRLKHITLCTLSAHNVQLIPVALSTCPPALESLPGYEARLKDASLPLLRITHADGKEVWIRESLSILEYFEELFPASDGWSDLRGNTLEERAHTRDVLSLLNDAMHWSLVHLINSDPKTLLFSGLSKEGMTQAAAEHAKGKWHFYLERLEKWLQDDGGKITEGTIAGVVLLAQVEYHQMMFGADWVEGHAMLREWVEKMKGEEWYVKSVVLKGVEDGNGWETILGK</sequence>
<evidence type="ECO:0000313" key="1">
    <source>
        <dbReference type="EMBL" id="KAF3034393.1"/>
    </source>
</evidence>
<evidence type="ECO:0000313" key="2">
    <source>
        <dbReference type="Proteomes" id="UP000758155"/>
    </source>
</evidence>
<dbReference type="Proteomes" id="UP000758155">
    <property type="component" value="Unassembled WGS sequence"/>
</dbReference>
<proteinExistence type="predicted"/>
<dbReference type="OrthoDB" id="3587182at2759"/>
<accession>A0A9P5BXH0</accession>
<dbReference type="AlphaFoldDB" id="A0A9P5BXH0"/>
<dbReference type="Gene3D" id="3.40.30.10">
    <property type="entry name" value="Glutaredoxin"/>
    <property type="match status" value="1"/>
</dbReference>
<reference evidence="1" key="1">
    <citation type="submission" date="2019-04" db="EMBL/GenBank/DDBJ databases">
        <title>Sequencing of skin fungus with MAO and IRED activity.</title>
        <authorList>
            <person name="Marsaioli A.J."/>
            <person name="Bonatto J.M.C."/>
            <person name="Reis Junior O."/>
        </authorList>
    </citation>
    <scope>NUCLEOTIDE SEQUENCE</scope>
    <source>
        <strain evidence="1">28M1</strain>
    </source>
</reference>